<sequence>MDSRTKSSSYHQCVDNDGFVITYPEYGQCGNITPYGDNGGFVLNYPTAGIYCFYSEPNCTGERVCLTPYSTSMEYYTLIPATENMLKYGIQSTVVMPMKPAAGYEASFTVNPGAPYDYGMAAKINRRD</sequence>
<keyword evidence="2" id="KW-1185">Reference proteome</keyword>
<dbReference type="EMBL" id="JASJQH010013058">
    <property type="protein sequence ID" value="KAK9659804.1"/>
    <property type="molecule type" value="Genomic_DNA"/>
</dbReference>
<comment type="caution">
    <text evidence="1">The sequence shown here is derived from an EMBL/GenBank/DDBJ whole genome shotgun (WGS) entry which is preliminary data.</text>
</comment>
<evidence type="ECO:0000313" key="1">
    <source>
        <dbReference type="EMBL" id="KAK9659804.1"/>
    </source>
</evidence>
<reference evidence="1 2" key="1">
    <citation type="submission" date="2023-04" db="EMBL/GenBank/DDBJ databases">
        <title>Genome of Basidiobolus ranarum AG-B5.</title>
        <authorList>
            <person name="Stajich J.E."/>
            <person name="Carter-House D."/>
            <person name="Gryganskyi A."/>
        </authorList>
    </citation>
    <scope>NUCLEOTIDE SEQUENCE [LARGE SCALE GENOMIC DNA]</scope>
    <source>
        <strain evidence="1 2">AG-B5</strain>
    </source>
</reference>
<dbReference type="Proteomes" id="UP001479436">
    <property type="component" value="Unassembled WGS sequence"/>
</dbReference>
<proteinExistence type="predicted"/>
<accession>A0ABR2VJ63</accession>
<name>A0ABR2VJ63_9FUNG</name>
<evidence type="ECO:0000313" key="2">
    <source>
        <dbReference type="Proteomes" id="UP001479436"/>
    </source>
</evidence>
<protein>
    <submittedName>
        <fullName evidence="1">Uncharacterized protein</fullName>
    </submittedName>
</protein>
<organism evidence="1 2">
    <name type="scientific">Basidiobolus ranarum</name>
    <dbReference type="NCBI Taxonomy" id="34480"/>
    <lineage>
        <taxon>Eukaryota</taxon>
        <taxon>Fungi</taxon>
        <taxon>Fungi incertae sedis</taxon>
        <taxon>Zoopagomycota</taxon>
        <taxon>Entomophthoromycotina</taxon>
        <taxon>Basidiobolomycetes</taxon>
        <taxon>Basidiobolales</taxon>
        <taxon>Basidiobolaceae</taxon>
        <taxon>Basidiobolus</taxon>
    </lineage>
</organism>
<gene>
    <name evidence="1" type="ORF">K7432_018476</name>
</gene>